<dbReference type="RefSeq" id="WP_075077983.1">
    <property type="nucleotide sequence ID" value="NZ_BDCO01000002.1"/>
</dbReference>
<feature type="chain" id="PRO_5007524540" evidence="2">
    <location>
        <begin position="26"/>
        <end position="797"/>
    </location>
</feature>
<feature type="region of interest" description="Disordered" evidence="1">
    <location>
        <begin position="238"/>
        <end position="267"/>
    </location>
</feature>
<dbReference type="NCBIfam" id="TIGR02595">
    <property type="entry name" value="PEP_CTERM"/>
    <property type="match status" value="1"/>
</dbReference>
<dbReference type="STRING" id="690879.TSACC_2531"/>
<organism evidence="4 5">
    <name type="scientific">Terrimicrobium sacchariphilum</name>
    <dbReference type="NCBI Taxonomy" id="690879"/>
    <lineage>
        <taxon>Bacteria</taxon>
        <taxon>Pseudomonadati</taxon>
        <taxon>Verrucomicrobiota</taxon>
        <taxon>Terrimicrobiia</taxon>
        <taxon>Terrimicrobiales</taxon>
        <taxon>Terrimicrobiaceae</taxon>
        <taxon>Terrimicrobium</taxon>
    </lineage>
</organism>
<dbReference type="PRINTS" id="PR01228">
    <property type="entry name" value="EGGSHELL"/>
</dbReference>
<evidence type="ECO:0000256" key="2">
    <source>
        <dbReference type="SAM" id="SignalP"/>
    </source>
</evidence>
<protein>
    <submittedName>
        <fullName evidence="4">PEP-CTERM protein-sorting domain-containing protein</fullName>
    </submittedName>
</protein>
<gene>
    <name evidence="4" type="ORF">TSACC_2531</name>
</gene>
<feature type="domain" description="Ice-binding protein C-terminal" evidence="3">
    <location>
        <begin position="774"/>
        <end position="796"/>
    </location>
</feature>
<keyword evidence="5" id="KW-1185">Reference proteome</keyword>
<feature type="compositionally biased region" description="Gly residues" evidence="1">
    <location>
        <begin position="240"/>
        <end position="266"/>
    </location>
</feature>
<keyword evidence="2" id="KW-0732">Signal</keyword>
<reference evidence="5" key="1">
    <citation type="journal article" date="2017" name="Genome Announc.">
        <title>Draft Genome Sequence of Terrimicrobium sacchariphilum NM-5T, a Facultative Anaerobic Soil Bacterium of the Class Spartobacteria.</title>
        <authorList>
            <person name="Qiu Y.L."/>
            <person name="Tourlousse D.M."/>
            <person name="Matsuura N."/>
            <person name="Ohashi A."/>
            <person name="Sekiguchi Y."/>
        </authorList>
    </citation>
    <scope>NUCLEOTIDE SEQUENCE [LARGE SCALE GENOMIC DNA]</scope>
    <source>
        <strain evidence="5">NM-5</strain>
    </source>
</reference>
<dbReference type="Proteomes" id="UP000076023">
    <property type="component" value="Unassembled WGS sequence"/>
</dbReference>
<comment type="caution">
    <text evidence="4">The sequence shown here is derived from an EMBL/GenBank/DDBJ whole genome shotgun (WGS) entry which is preliminary data.</text>
</comment>
<dbReference type="AlphaFoldDB" id="A0A146G554"/>
<dbReference type="Pfam" id="PF07589">
    <property type="entry name" value="PEP-CTERM"/>
    <property type="match status" value="1"/>
</dbReference>
<name>A0A146G554_TERSA</name>
<dbReference type="EMBL" id="BDCO01000002">
    <property type="protein sequence ID" value="GAT32134.1"/>
    <property type="molecule type" value="Genomic_DNA"/>
</dbReference>
<dbReference type="OrthoDB" id="6053567at2"/>
<evidence type="ECO:0000313" key="4">
    <source>
        <dbReference type="EMBL" id="GAT32134.1"/>
    </source>
</evidence>
<evidence type="ECO:0000259" key="3">
    <source>
        <dbReference type="Pfam" id="PF07589"/>
    </source>
</evidence>
<accession>A0A146G554</accession>
<dbReference type="InterPro" id="IPR013424">
    <property type="entry name" value="Ice-binding_C"/>
</dbReference>
<sequence length="797" mass="74997">MKTTRQLLVVAISGFCALAGRSLQAQQTSFSVATAAELETALHQVYLNNASNPALQNTITLTANISATSQMVVNANVTIDGGYFSIDMNNSDRAFFIAGGTVSISNLTIANGNATGGNGSLGGGGGAGLGGAIFVGSGSYYSGTGALAAQGLSAPAVTLSGVTFSNNKAVGGSVGFTLSDQFLSGGGGMGGNASGGGGDGAGGGGGGFGNGANGAGGTGSNGSAGAFVNVSAVNSTSLSAGGGGSGGDGSGGSGGADGGGGGGGGSTSFTYPGTGGGGGVAGGYGHYADSDTPNSGGNGGFGGGGGSGAGSYSESGGNGGFGGGGGASSQSGGNGGFGGGGGAYSTGSAGVGGFGAASATPSEDTGLDSSGGGGLGAGGAVFVMAGATVTVQDGGFSGNTVTGGVSSGNRNNGSAYGADLFLGGNATFNVSSTLNVTALGGAGNLSDANVSKNADDANAQGGVIKTGAGNLIMNGDNYYAGVTTINSGTVTLAAGAVEKGTSVVTVGQDSGDNATLALGSSSLLQLKGFNSSDPQASTDAAVQVAQEAGSTGQIVIGAGAGTSGADIGARVFNGGEGTASIAFQQNFAAGSSSNTVYEFYTTLTGSMNLVQSGPGTTVLNPLYGANTMTGDVSITGGTLATAGSVASLGSVGQITIDGGNLQLGQSEGIANSAALNQGSGRVVIGASAIQETMGAWVVSDAAVVDFNNFAAGLTFASLEIDGTLAIYNYQGASTTITILSGSAVGDLSQVAFYSDEGSTYLGSGEIVGTSLQVVPEPATFLLVGLGVTALWLRRRRE</sequence>
<dbReference type="Pfam" id="PF20585">
    <property type="entry name" value="Pectate_lyase_5"/>
    <property type="match status" value="1"/>
</dbReference>
<dbReference type="InParanoid" id="A0A146G554"/>
<evidence type="ECO:0000256" key="1">
    <source>
        <dbReference type="SAM" id="MobiDB-lite"/>
    </source>
</evidence>
<proteinExistence type="predicted"/>
<feature type="signal peptide" evidence="2">
    <location>
        <begin position="1"/>
        <end position="25"/>
    </location>
</feature>
<dbReference type="InterPro" id="IPR046776">
    <property type="entry name" value="Pectate_lyase_5"/>
</dbReference>
<evidence type="ECO:0000313" key="5">
    <source>
        <dbReference type="Proteomes" id="UP000076023"/>
    </source>
</evidence>